<dbReference type="EMBL" id="AP012319">
    <property type="protein sequence ID" value="BAL86197.1"/>
    <property type="molecule type" value="Genomic_DNA"/>
</dbReference>
<keyword evidence="3" id="KW-1185">Reference proteome</keyword>
<feature type="transmembrane region" description="Helical" evidence="1">
    <location>
        <begin position="33"/>
        <end position="52"/>
    </location>
</feature>
<dbReference type="eggNOG" id="ENOG502ZBQP">
    <property type="taxonomic scope" value="Bacteria"/>
</dbReference>
<dbReference type="Proteomes" id="UP000007882">
    <property type="component" value="Chromosome"/>
</dbReference>
<protein>
    <recommendedName>
        <fullName evidence="4">Integral membrane protein</fullName>
    </recommendedName>
</protein>
<reference evidence="2 3" key="1">
    <citation type="submission" date="2012-02" db="EMBL/GenBank/DDBJ databases">
        <title>Complete genome sequence of Actinoplanes missouriensis 431 (= NBRC 102363).</title>
        <authorList>
            <person name="Ohnishi Y."/>
            <person name="Ishikawa J."/>
            <person name="Sekine M."/>
            <person name="Hosoyama A."/>
            <person name="Harada T."/>
            <person name="Narita H."/>
            <person name="Hata T."/>
            <person name="Konno Y."/>
            <person name="Tutikane K."/>
            <person name="Fujita N."/>
            <person name="Horinouchi S."/>
            <person name="Hayakawa M."/>
        </authorList>
    </citation>
    <scope>NUCLEOTIDE SEQUENCE [LARGE SCALE GENOMIC DNA]</scope>
    <source>
        <strain evidence="3">ATCC 14538 / DSM 43046 / CBS 188.64 / JCM 3121 / NBRC 102363 / NCIMB 12654 / NRRL B-3342 / UNCC 431</strain>
    </source>
</reference>
<evidence type="ECO:0008006" key="4">
    <source>
        <dbReference type="Google" id="ProtNLM"/>
    </source>
</evidence>
<organism evidence="2 3">
    <name type="scientific">Actinoplanes missouriensis (strain ATCC 14538 / DSM 43046 / CBS 188.64 / JCM 3121 / NBRC 102363 / NCIMB 12654 / NRRL B-3342 / UNCC 431)</name>
    <dbReference type="NCBI Taxonomy" id="512565"/>
    <lineage>
        <taxon>Bacteria</taxon>
        <taxon>Bacillati</taxon>
        <taxon>Actinomycetota</taxon>
        <taxon>Actinomycetes</taxon>
        <taxon>Micromonosporales</taxon>
        <taxon>Micromonosporaceae</taxon>
        <taxon>Actinoplanes</taxon>
    </lineage>
</organism>
<dbReference type="AlphaFoldDB" id="I0GZL0"/>
<dbReference type="STRING" id="512565.AMIS_9770"/>
<keyword evidence="1" id="KW-0472">Membrane</keyword>
<dbReference type="OrthoDB" id="2082317at2"/>
<dbReference type="RefSeq" id="WP_014441094.1">
    <property type="nucleotide sequence ID" value="NC_017093.1"/>
</dbReference>
<feature type="transmembrane region" description="Helical" evidence="1">
    <location>
        <begin position="121"/>
        <end position="141"/>
    </location>
</feature>
<evidence type="ECO:0000256" key="1">
    <source>
        <dbReference type="SAM" id="Phobius"/>
    </source>
</evidence>
<dbReference type="KEGG" id="ams:AMIS_9770"/>
<accession>I0GZL0</accession>
<proteinExistence type="predicted"/>
<feature type="transmembrane region" description="Helical" evidence="1">
    <location>
        <begin position="147"/>
        <end position="171"/>
    </location>
</feature>
<dbReference type="PATRIC" id="fig|512565.3.peg.981"/>
<feature type="transmembrane region" description="Helical" evidence="1">
    <location>
        <begin position="64"/>
        <end position="82"/>
    </location>
</feature>
<keyword evidence="1" id="KW-0812">Transmembrane</keyword>
<sequence>MVALIVACEIGFWVLLVLGLLARYVAKWRRVSAALLIAVPLVDVLLLAFTAIDLRSGAEATLGHGLAAVYLAVTVVFGHRMIRWADVRFAHRFAGGPAPAPVPKVGREHAARERRAWFDHLLAYVLGAGFLGLFTLVAGGLDQAAGLWQVMGMWTLVLAIDFVISFSYTVMPRKARVR</sequence>
<feature type="transmembrane region" description="Helical" evidence="1">
    <location>
        <begin position="6"/>
        <end position="26"/>
    </location>
</feature>
<gene>
    <name evidence="2" type="ordered locus">AMIS_9770</name>
</gene>
<dbReference type="HOGENOM" id="CLU_117532_0_0_11"/>
<keyword evidence="1" id="KW-1133">Transmembrane helix</keyword>
<name>I0GZL0_ACTM4</name>
<evidence type="ECO:0000313" key="3">
    <source>
        <dbReference type="Proteomes" id="UP000007882"/>
    </source>
</evidence>
<evidence type="ECO:0000313" key="2">
    <source>
        <dbReference type="EMBL" id="BAL86197.1"/>
    </source>
</evidence>